<keyword evidence="8" id="KW-1185">Reference proteome</keyword>
<dbReference type="InterPro" id="IPR012337">
    <property type="entry name" value="RNaseH-like_sf"/>
</dbReference>
<comment type="function">
    <text evidence="4">DNA polymerase III is a complex, multichain enzyme responsible for most of the replicative synthesis in bacteria. The epsilon subunit contain the editing function and is a proofreading 3'-5' exonuclease.</text>
</comment>
<protein>
    <submittedName>
        <fullName evidence="7">Exonuclease RNase T and DNA polymerase III</fullName>
    </submittedName>
</protein>
<dbReference type="STRING" id="690850.Desaf_2052"/>
<evidence type="ECO:0000259" key="6">
    <source>
        <dbReference type="SMART" id="SM00479"/>
    </source>
</evidence>
<dbReference type="InterPro" id="IPR036397">
    <property type="entry name" value="RNaseH_sf"/>
</dbReference>
<accession>F3Z3K9</accession>
<dbReference type="Pfam" id="PF00929">
    <property type="entry name" value="RNase_T"/>
    <property type="match status" value="1"/>
</dbReference>
<dbReference type="PANTHER" id="PTHR30231:SF4">
    <property type="entry name" value="PROTEIN NEN2"/>
    <property type="match status" value="1"/>
</dbReference>
<dbReference type="FunFam" id="3.30.420.10:FF:000045">
    <property type="entry name" value="3'-5' exonuclease DinG"/>
    <property type="match status" value="1"/>
</dbReference>
<dbReference type="Proteomes" id="UP000007844">
    <property type="component" value="Chromosome"/>
</dbReference>
<proteinExistence type="predicted"/>
<evidence type="ECO:0000256" key="5">
    <source>
        <dbReference type="ARBA" id="ARBA00026073"/>
    </source>
</evidence>
<name>F3Z3K9_DESAF</name>
<dbReference type="SMART" id="SM00479">
    <property type="entry name" value="EXOIII"/>
    <property type="match status" value="1"/>
</dbReference>
<dbReference type="CDD" id="cd06127">
    <property type="entry name" value="DEDDh"/>
    <property type="match status" value="1"/>
</dbReference>
<keyword evidence="1" id="KW-0540">Nuclease</keyword>
<evidence type="ECO:0000256" key="4">
    <source>
        <dbReference type="ARBA" id="ARBA00025483"/>
    </source>
</evidence>
<dbReference type="GO" id="GO:0003676">
    <property type="term" value="F:nucleic acid binding"/>
    <property type="evidence" value="ECO:0007669"/>
    <property type="project" value="InterPro"/>
</dbReference>
<dbReference type="HOGENOM" id="CLU_047806_9_0_7"/>
<dbReference type="AlphaFoldDB" id="F3Z3K9"/>
<evidence type="ECO:0000313" key="8">
    <source>
        <dbReference type="Proteomes" id="UP000007844"/>
    </source>
</evidence>
<dbReference type="EMBL" id="CP003221">
    <property type="protein sequence ID" value="EGJ50381.1"/>
    <property type="molecule type" value="Genomic_DNA"/>
</dbReference>
<dbReference type="InterPro" id="IPR013520">
    <property type="entry name" value="Ribonucl_H"/>
</dbReference>
<dbReference type="eggNOG" id="COG0847">
    <property type="taxonomic scope" value="Bacteria"/>
</dbReference>
<evidence type="ECO:0000256" key="1">
    <source>
        <dbReference type="ARBA" id="ARBA00022722"/>
    </source>
</evidence>
<dbReference type="GO" id="GO:0008408">
    <property type="term" value="F:3'-5' exonuclease activity"/>
    <property type="evidence" value="ECO:0007669"/>
    <property type="project" value="TreeGrafter"/>
</dbReference>
<comment type="subunit">
    <text evidence="5">DNA polymerase III contains a core (composed of alpha, epsilon and theta chains) that associates with a tau subunit. This core dimerizes to form the POLIII' complex. PolIII' associates with the gamma complex (composed of gamma, delta, delta', psi and chi chains) and with the beta chain to form the complete DNA polymerase III complex.</text>
</comment>
<gene>
    <name evidence="7" type="ORF">Desaf_2052</name>
</gene>
<dbReference type="GO" id="GO:0006259">
    <property type="term" value="P:DNA metabolic process"/>
    <property type="evidence" value="ECO:0007669"/>
    <property type="project" value="UniProtKB-ARBA"/>
</dbReference>
<dbReference type="PANTHER" id="PTHR30231">
    <property type="entry name" value="DNA POLYMERASE III SUBUNIT EPSILON"/>
    <property type="match status" value="1"/>
</dbReference>
<evidence type="ECO:0000256" key="3">
    <source>
        <dbReference type="ARBA" id="ARBA00022839"/>
    </source>
</evidence>
<keyword evidence="2" id="KW-0378">Hydrolase</keyword>
<keyword evidence="3 7" id="KW-0269">Exonuclease</keyword>
<dbReference type="KEGG" id="daf:Desaf_2052"/>
<dbReference type="Gene3D" id="3.30.420.10">
    <property type="entry name" value="Ribonuclease H-like superfamily/Ribonuclease H"/>
    <property type="match status" value="1"/>
</dbReference>
<organism evidence="7 8">
    <name type="scientific">Desulfocurvibacter africanus subsp. africanus str. Walvis Bay</name>
    <dbReference type="NCBI Taxonomy" id="690850"/>
    <lineage>
        <taxon>Bacteria</taxon>
        <taxon>Pseudomonadati</taxon>
        <taxon>Thermodesulfobacteriota</taxon>
        <taxon>Desulfovibrionia</taxon>
        <taxon>Desulfovibrionales</taxon>
        <taxon>Desulfovibrionaceae</taxon>
        <taxon>Desulfocurvibacter</taxon>
    </lineage>
</organism>
<feature type="domain" description="Exonuclease" evidence="6">
    <location>
        <begin position="48"/>
        <end position="226"/>
    </location>
</feature>
<dbReference type="GO" id="GO:0005829">
    <property type="term" value="C:cytosol"/>
    <property type="evidence" value="ECO:0007669"/>
    <property type="project" value="TreeGrafter"/>
</dbReference>
<evidence type="ECO:0000256" key="2">
    <source>
        <dbReference type="ARBA" id="ARBA00022801"/>
    </source>
</evidence>
<evidence type="ECO:0000313" key="7">
    <source>
        <dbReference type="EMBL" id="EGJ50381.1"/>
    </source>
</evidence>
<dbReference type="SUPFAM" id="SSF53098">
    <property type="entry name" value="Ribonuclease H-like"/>
    <property type="match status" value="1"/>
</dbReference>
<sequence length="246" mass="28114">MEQAMFDRLLDSGPLGRMLGRAPWHPALRESREYFQGFDQDIPLDECEFTVLDTELTGMDHRRDEIVSIGAVRIRGMAIQPGANWYAVVRPSCLPKACTLIHRITPSEVEAAPELSDVLPEFADYLGQSLIVGHHVGMDAAFLNRACKRILGGPMANPCLDTMRLAQVYEEERWVSYYDRYNLRVSYNLTDLAAQYGLPSFPAHNALSDAMQAAYLFLFLVRKLRSGYVHTLKDLYDLGRSWRWYF</sequence>
<reference evidence="7 8" key="1">
    <citation type="journal article" date="2011" name="J. Bacteriol.">
        <title>Genome sequence of the mercury-methylating and pleomorphic Desulfovibrio africanus Strain Walvis Bay.</title>
        <authorList>
            <person name="Brown S.D."/>
            <person name="Wall J.D."/>
            <person name="Kucken A.M."/>
            <person name="Gilmour C.C."/>
            <person name="Podar M."/>
            <person name="Brandt C.C."/>
            <person name="Teshima H."/>
            <person name="Detter J.C."/>
            <person name="Han C.S."/>
            <person name="Land M.L."/>
            <person name="Lucas S."/>
            <person name="Han J."/>
            <person name="Pennacchio L."/>
            <person name="Nolan M."/>
            <person name="Pitluck S."/>
            <person name="Woyke T."/>
            <person name="Goodwin L."/>
            <person name="Palumbo A.V."/>
            <person name="Elias D.A."/>
        </authorList>
    </citation>
    <scope>NUCLEOTIDE SEQUENCE [LARGE SCALE GENOMIC DNA]</scope>
    <source>
        <strain evidence="7 8">Walvis Bay</strain>
    </source>
</reference>